<dbReference type="PANTHER" id="PTHR42940:SF7">
    <property type="entry name" value="ALCOHOL DEHYDROGENASE-LIKE N-TERMINAL DOMAIN-CONTAINING PROTEIN"/>
    <property type="match status" value="1"/>
</dbReference>
<comment type="cofactor">
    <cofactor evidence="1">
        <name>Zn(2+)</name>
        <dbReference type="ChEBI" id="CHEBI:29105"/>
    </cofactor>
</comment>
<dbReference type="AlphaFoldDB" id="A0A5N6KYN5"/>
<dbReference type="InterPro" id="IPR013154">
    <property type="entry name" value="ADH-like_N"/>
</dbReference>
<dbReference type="PANTHER" id="PTHR42940">
    <property type="entry name" value="ALCOHOL DEHYDROGENASE 1-RELATED"/>
    <property type="match status" value="1"/>
</dbReference>
<keyword evidence="4" id="KW-0862">Zinc</keyword>
<dbReference type="Proteomes" id="UP000327013">
    <property type="component" value="Unassembled WGS sequence"/>
</dbReference>
<evidence type="ECO:0000256" key="1">
    <source>
        <dbReference type="ARBA" id="ARBA00001947"/>
    </source>
</evidence>
<organism evidence="9 10">
    <name type="scientific">Carpinus fangiana</name>
    <dbReference type="NCBI Taxonomy" id="176857"/>
    <lineage>
        <taxon>Eukaryota</taxon>
        <taxon>Viridiplantae</taxon>
        <taxon>Streptophyta</taxon>
        <taxon>Embryophyta</taxon>
        <taxon>Tracheophyta</taxon>
        <taxon>Spermatophyta</taxon>
        <taxon>Magnoliopsida</taxon>
        <taxon>eudicotyledons</taxon>
        <taxon>Gunneridae</taxon>
        <taxon>Pentapetalae</taxon>
        <taxon>rosids</taxon>
        <taxon>fabids</taxon>
        <taxon>Fagales</taxon>
        <taxon>Betulaceae</taxon>
        <taxon>Carpinus</taxon>
    </lineage>
</organism>
<keyword evidence="3" id="KW-0479">Metal-binding</keyword>
<dbReference type="OrthoDB" id="1560166at2759"/>
<feature type="domain" description="Alcohol dehydrogenase-like N-terminal" evidence="8">
    <location>
        <begin position="100"/>
        <end position="189"/>
    </location>
</feature>
<name>A0A5N6KYN5_9ROSI</name>
<dbReference type="GO" id="GO:0005737">
    <property type="term" value="C:cytoplasm"/>
    <property type="evidence" value="ECO:0007669"/>
    <property type="project" value="TreeGrafter"/>
</dbReference>
<dbReference type="EMBL" id="VIBQ01000017">
    <property type="protein sequence ID" value="KAB8360938.1"/>
    <property type="molecule type" value="Genomic_DNA"/>
</dbReference>
<keyword evidence="10" id="KW-1185">Reference proteome</keyword>
<dbReference type="InterPro" id="IPR011032">
    <property type="entry name" value="GroES-like_sf"/>
</dbReference>
<gene>
    <name evidence="9" type="ORF">FH972_024670</name>
</gene>
<reference evidence="9 10" key="1">
    <citation type="submission" date="2019-06" db="EMBL/GenBank/DDBJ databases">
        <title>A chromosomal-level reference genome of Carpinus fangiana (Coryloideae, Betulaceae).</title>
        <authorList>
            <person name="Yang X."/>
            <person name="Wang Z."/>
            <person name="Zhang L."/>
            <person name="Hao G."/>
            <person name="Liu J."/>
            <person name="Yang Y."/>
        </authorList>
    </citation>
    <scope>NUCLEOTIDE SEQUENCE [LARGE SCALE GENOMIC DNA]</scope>
    <source>
        <strain evidence="9">Cfa_2016G</strain>
        <tissue evidence="9">Leaf</tissue>
    </source>
</reference>
<dbReference type="Pfam" id="PF08240">
    <property type="entry name" value="ADH_N"/>
    <property type="match status" value="1"/>
</dbReference>
<dbReference type="Pfam" id="PF00107">
    <property type="entry name" value="ADH_zinc_N"/>
    <property type="match status" value="1"/>
</dbReference>
<evidence type="ECO:0000256" key="3">
    <source>
        <dbReference type="ARBA" id="ARBA00022723"/>
    </source>
</evidence>
<dbReference type="SUPFAM" id="SSF50129">
    <property type="entry name" value="GroES-like"/>
    <property type="match status" value="1"/>
</dbReference>
<comment type="caution">
    <text evidence="9">The sequence shown here is derived from an EMBL/GenBank/DDBJ whole genome shotgun (WGS) entry which is preliminary data.</text>
</comment>
<comment type="similarity">
    <text evidence="2">Belongs to the zinc-containing alcohol dehydrogenase family.</text>
</comment>
<sequence length="387" mass="41035">MALSSFSPPHFWKQELSERRSAFTPAIGLCSVVSGACDSMQQRKPFLQLAVDNPVPFHDHLQTKGKITAMSIPKTCKAQVFEKAGAGLVLKDVPVNEPQAGEILIKSIACGVCHSDSAVGAGLMGDVLPRIPGHEVIGDVVAVGPGEKKQCNKGLFQMCANEAINGVSRDGGYSEYVTLRSEAAVTIPKDLDPYETAPLLCAGVTLFNSVRKMDIERGDIVAVQGLGGLGHLGLQYVRKMGYRTVALSSSDAKKDFAFKLGATDYIDGSKEDHGEALAKMGGASLIVVTAPNPKIISSLLNGLGAGGKLLILAPVGELPINSVTMILKGLSVHGWPSGHALDSEEAISFAQIQGVNCMIEKFPLDKANEALKHMEEGKVRFRGVLTF</sequence>
<evidence type="ECO:0000313" key="10">
    <source>
        <dbReference type="Proteomes" id="UP000327013"/>
    </source>
</evidence>
<keyword evidence="6" id="KW-0520">NAD</keyword>
<evidence type="ECO:0000259" key="7">
    <source>
        <dbReference type="Pfam" id="PF00107"/>
    </source>
</evidence>
<evidence type="ECO:0000256" key="5">
    <source>
        <dbReference type="ARBA" id="ARBA00023002"/>
    </source>
</evidence>
<accession>A0A5N6KYN5</accession>
<dbReference type="Gene3D" id="3.40.50.720">
    <property type="entry name" value="NAD(P)-binding Rossmann-like Domain"/>
    <property type="match status" value="1"/>
</dbReference>
<evidence type="ECO:0000259" key="8">
    <source>
        <dbReference type="Pfam" id="PF08240"/>
    </source>
</evidence>
<dbReference type="InterPro" id="IPR013149">
    <property type="entry name" value="ADH-like_C"/>
</dbReference>
<proteinExistence type="inferred from homology"/>
<dbReference type="GO" id="GO:0046872">
    <property type="term" value="F:metal ion binding"/>
    <property type="evidence" value="ECO:0007669"/>
    <property type="project" value="UniProtKB-KW"/>
</dbReference>
<evidence type="ECO:0008006" key="11">
    <source>
        <dbReference type="Google" id="ProtNLM"/>
    </source>
</evidence>
<feature type="domain" description="Alcohol dehydrogenase-like C-terminal" evidence="7">
    <location>
        <begin position="228"/>
        <end position="349"/>
    </location>
</feature>
<evidence type="ECO:0000256" key="6">
    <source>
        <dbReference type="ARBA" id="ARBA00023027"/>
    </source>
</evidence>
<dbReference type="GO" id="GO:0004022">
    <property type="term" value="F:alcohol dehydrogenase (NAD+) activity"/>
    <property type="evidence" value="ECO:0007669"/>
    <property type="project" value="TreeGrafter"/>
</dbReference>
<protein>
    <recommendedName>
        <fullName evidence="11">Enoyl reductase (ER) domain-containing protein</fullName>
    </recommendedName>
</protein>
<evidence type="ECO:0000256" key="2">
    <source>
        <dbReference type="ARBA" id="ARBA00008072"/>
    </source>
</evidence>
<keyword evidence="5" id="KW-0560">Oxidoreductase</keyword>
<dbReference type="FunFam" id="3.40.50.720:FF:000039">
    <property type="entry name" value="Alcohol dehydrogenase AdhP"/>
    <property type="match status" value="1"/>
</dbReference>
<dbReference type="InterPro" id="IPR036291">
    <property type="entry name" value="NAD(P)-bd_dom_sf"/>
</dbReference>
<evidence type="ECO:0000256" key="4">
    <source>
        <dbReference type="ARBA" id="ARBA00022833"/>
    </source>
</evidence>
<dbReference type="SUPFAM" id="SSF51735">
    <property type="entry name" value="NAD(P)-binding Rossmann-fold domains"/>
    <property type="match status" value="1"/>
</dbReference>
<evidence type="ECO:0000313" key="9">
    <source>
        <dbReference type="EMBL" id="KAB8360938.1"/>
    </source>
</evidence>
<dbReference type="Gene3D" id="3.90.180.10">
    <property type="entry name" value="Medium-chain alcohol dehydrogenases, catalytic domain"/>
    <property type="match status" value="2"/>
</dbReference>